<organism evidence="1 2">
    <name type="scientific">Polysphondylium violaceum</name>
    <dbReference type="NCBI Taxonomy" id="133409"/>
    <lineage>
        <taxon>Eukaryota</taxon>
        <taxon>Amoebozoa</taxon>
        <taxon>Evosea</taxon>
        <taxon>Eumycetozoa</taxon>
        <taxon>Dictyostelia</taxon>
        <taxon>Dictyosteliales</taxon>
        <taxon>Dictyosteliaceae</taxon>
        <taxon>Polysphondylium</taxon>
    </lineage>
</organism>
<accession>A0A8J4PMH2</accession>
<proteinExistence type="predicted"/>
<evidence type="ECO:0000313" key="1">
    <source>
        <dbReference type="EMBL" id="KAF2069788.1"/>
    </source>
</evidence>
<dbReference type="EMBL" id="AJWJ01000595">
    <property type="protein sequence ID" value="KAF2069788.1"/>
    <property type="molecule type" value="Genomic_DNA"/>
</dbReference>
<dbReference type="Proteomes" id="UP000695562">
    <property type="component" value="Unassembled WGS sequence"/>
</dbReference>
<comment type="caution">
    <text evidence="1">The sequence shown here is derived from an EMBL/GenBank/DDBJ whole genome shotgun (WGS) entry which is preliminary data.</text>
</comment>
<sequence length="792" mass="94937">MNSSNNRSNTFFFNILRNYVLRKLIFSFLRESRKTFYLFKNGVIYNGYDDLQPLDIIKTNNRNLFRDKLNSFKALCIQSADQHNLSTLQRTHYTEWLDLPYDRVFNIITFINFKNNNNSSNNNKNNKNNEIVNNFINRIIEISFNNSNYLNEKEKKEYEKIFYQNYEARWVPYMFSNHFGLSFQDLQLYNQMDFKYKANVQDEKKFFFSANIKFENQDLFNNLFLSHRLDIVHFEPSLLDNPFFLGNKDIFRKLPSWDDGLFTDLLLNIGFDDDNDNDEEKGSHQRLLLFKWILKVSPLFKVFSTSKVSEMYSISISAPPNGYFSNFQYAFTNIEIFKYTLKNYNRQFLDFISREKSIEIKNFKIATQIINPNTIALYKLISTNSNDIKLIKHVVRNKLDIVGDHLLDKQENIDFLIDEKPEIFKVVRVFNQLKTLDPYFSILSKTSTKWKPNQVTDQHVFSKAIEINRFEYLYKLDPRRLIMPHLYSLSEISQQQEVFQFLLKQYQQIQNVDLNFIYHCLCQHSLRSFNFENVKRFYYSIDQVDFKRDFIQRNLIKSFTLLANSSGKKKENMIEIINFIKQEFMDFDISSGIVINGDHQHSIFFQDPLFYQTIQFENDNFSKLNMLCSSLLQGSLAHSKYIIHNMNSNELQELYLNLEKIIKFLIRSDPQKKLKSLIFLFDTFQDQLSRSILDCLVSMSLEYHNYHLIDILLHRTQVRLFKPTSLDDDYQMLKSNYVNFKKSICFTDYLKINHFKLNIDEKELKNHIFNHYYDDKIQDNFPLLNLNFIIKE</sequence>
<reference evidence="1" key="1">
    <citation type="submission" date="2020-01" db="EMBL/GenBank/DDBJ databases">
        <title>Development of genomics and gene disruption for Polysphondylium violaceum indicates a role for the polyketide synthase stlB in stalk morphogenesis.</title>
        <authorList>
            <person name="Narita B."/>
            <person name="Kawabe Y."/>
            <person name="Kin K."/>
            <person name="Saito T."/>
            <person name="Gibbs R."/>
            <person name="Kuspa A."/>
            <person name="Muzny D."/>
            <person name="Queller D."/>
            <person name="Richards S."/>
            <person name="Strassman J."/>
            <person name="Sucgang R."/>
            <person name="Worley K."/>
            <person name="Schaap P."/>
        </authorList>
    </citation>
    <scope>NUCLEOTIDE SEQUENCE</scope>
    <source>
        <strain evidence="1">QSvi11</strain>
    </source>
</reference>
<protein>
    <submittedName>
        <fullName evidence="1">Uncharacterized protein</fullName>
    </submittedName>
</protein>
<gene>
    <name evidence="1" type="ORF">CYY_008895</name>
</gene>
<evidence type="ECO:0000313" key="2">
    <source>
        <dbReference type="Proteomes" id="UP000695562"/>
    </source>
</evidence>
<keyword evidence="2" id="KW-1185">Reference proteome</keyword>
<dbReference type="AlphaFoldDB" id="A0A8J4PMH2"/>
<name>A0A8J4PMH2_9MYCE</name>